<organism evidence="3 4">
    <name type="scientific">Araneus ventricosus</name>
    <name type="common">Orbweaver spider</name>
    <name type="synonym">Epeira ventricosa</name>
    <dbReference type="NCBI Taxonomy" id="182803"/>
    <lineage>
        <taxon>Eukaryota</taxon>
        <taxon>Metazoa</taxon>
        <taxon>Ecdysozoa</taxon>
        <taxon>Arthropoda</taxon>
        <taxon>Chelicerata</taxon>
        <taxon>Arachnida</taxon>
        <taxon>Araneae</taxon>
        <taxon>Araneomorphae</taxon>
        <taxon>Entelegynae</taxon>
        <taxon>Araneoidea</taxon>
        <taxon>Araneidae</taxon>
        <taxon>Araneus</taxon>
    </lineage>
</organism>
<evidence type="ECO:0008006" key="5">
    <source>
        <dbReference type="Google" id="ProtNLM"/>
    </source>
</evidence>
<gene>
    <name evidence="2" type="ORF">AVEN_192414_1</name>
    <name evidence="3" type="ORF">AVEN_210846_1</name>
</gene>
<accession>A0A4Y2I8T6</accession>
<comment type="caution">
    <text evidence="3">The sequence shown here is derived from an EMBL/GenBank/DDBJ whole genome shotgun (WGS) entry which is preliminary data.</text>
</comment>
<protein>
    <recommendedName>
        <fullName evidence="5">Reverse transcriptase domain-containing protein</fullName>
    </recommendedName>
</protein>
<dbReference type="EMBL" id="BGPR01184844">
    <property type="protein sequence ID" value="GBM73900.1"/>
    <property type="molecule type" value="Genomic_DNA"/>
</dbReference>
<dbReference type="AlphaFoldDB" id="A0A4Y2I8T6"/>
<keyword evidence="4" id="KW-1185">Reference proteome</keyword>
<feature type="coiled-coil region" evidence="1">
    <location>
        <begin position="49"/>
        <end position="76"/>
    </location>
</feature>
<evidence type="ECO:0000313" key="4">
    <source>
        <dbReference type="Proteomes" id="UP000499080"/>
    </source>
</evidence>
<evidence type="ECO:0000313" key="2">
    <source>
        <dbReference type="EMBL" id="GBM73900.1"/>
    </source>
</evidence>
<dbReference type="Proteomes" id="UP000499080">
    <property type="component" value="Unassembled WGS sequence"/>
</dbReference>
<reference evidence="3 4" key="1">
    <citation type="journal article" date="2019" name="Sci. Rep.">
        <title>Orb-weaving spider Araneus ventricosus genome elucidates the spidroin gene catalogue.</title>
        <authorList>
            <person name="Kono N."/>
            <person name="Nakamura H."/>
            <person name="Ohtoshi R."/>
            <person name="Moran D.A.P."/>
            <person name="Shinohara A."/>
            <person name="Yoshida Y."/>
            <person name="Fujiwara M."/>
            <person name="Mori M."/>
            <person name="Tomita M."/>
            <person name="Arakawa K."/>
        </authorList>
    </citation>
    <scope>NUCLEOTIDE SEQUENCE [LARGE SCALE GENOMIC DNA]</scope>
</reference>
<evidence type="ECO:0000313" key="3">
    <source>
        <dbReference type="EMBL" id="GBM74083.1"/>
    </source>
</evidence>
<dbReference type="EMBL" id="BGPR01184906">
    <property type="protein sequence ID" value="GBM74083.1"/>
    <property type="molecule type" value="Genomic_DNA"/>
</dbReference>
<proteinExistence type="predicted"/>
<sequence>MTRVILGAVFSPFLSAATIKFHTKKLKSERPKTSHLLAQRLYIDDLVFCADYEKEAEEIQKDIRKILRRKDYEENNSSSCRQTVLSN</sequence>
<name>A0A4Y2I8T6_ARAVE</name>
<evidence type="ECO:0000256" key="1">
    <source>
        <dbReference type="SAM" id="Coils"/>
    </source>
</evidence>
<keyword evidence="1" id="KW-0175">Coiled coil</keyword>